<dbReference type="AlphaFoldDB" id="A0AAN9TTE5"/>
<dbReference type="Proteomes" id="UP001367676">
    <property type="component" value="Unassembled WGS sequence"/>
</dbReference>
<evidence type="ECO:0000256" key="3">
    <source>
        <dbReference type="PROSITE-ProRule" id="PRU00221"/>
    </source>
</evidence>
<evidence type="ECO:0000313" key="5">
    <source>
        <dbReference type="Proteomes" id="UP001367676"/>
    </source>
</evidence>
<evidence type="ECO:0000256" key="2">
    <source>
        <dbReference type="ARBA" id="ARBA00022737"/>
    </source>
</evidence>
<feature type="repeat" description="WD" evidence="3">
    <location>
        <begin position="132"/>
        <end position="145"/>
    </location>
</feature>
<dbReference type="InterPro" id="IPR036322">
    <property type="entry name" value="WD40_repeat_dom_sf"/>
</dbReference>
<organism evidence="4 5">
    <name type="scientific">Parthenolecanium corni</name>
    <dbReference type="NCBI Taxonomy" id="536013"/>
    <lineage>
        <taxon>Eukaryota</taxon>
        <taxon>Metazoa</taxon>
        <taxon>Ecdysozoa</taxon>
        <taxon>Arthropoda</taxon>
        <taxon>Hexapoda</taxon>
        <taxon>Insecta</taxon>
        <taxon>Pterygota</taxon>
        <taxon>Neoptera</taxon>
        <taxon>Paraneoptera</taxon>
        <taxon>Hemiptera</taxon>
        <taxon>Sternorrhyncha</taxon>
        <taxon>Coccoidea</taxon>
        <taxon>Coccidae</taxon>
        <taxon>Parthenolecanium</taxon>
    </lineage>
</organism>
<proteinExistence type="predicted"/>
<reference evidence="4 5" key="1">
    <citation type="submission" date="2024-03" db="EMBL/GenBank/DDBJ databases">
        <title>Adaptation during the transition from Ophiocordyceps entomopathogen to insect associate is accompanied by gene loss and intensified selection.</title>
        <authorList>
            <person name="Ward C.M."/>
            <person name="Onetto C.A."/>
            <person name="Borneman A.R."/>
        </authorList>
    </citation>
    <scope>NUCLEOTIDE SEQUENCE [LARGE SCALE GENOMIC DNA]</scope>
    <source>
        <strain evidence="4">AWRI1</strain>
        <tissue evidence="4">Single Adult Female</tissue>
    </source>
</reference>
<dbReference type="PANTHER" id="PTHR10971">
    <property type="entry name" value="MRNA EXPORT FACTOR AND BUB3"/>
    <property type="match status" value="1"/>
</dbReference>
<gene>
    <name evidence="4" type="ORF">V9T40_003790</name>
</gene>
<accession>A0AAN9TTE5</accession>
<sequence length="346" mass="39084">MHEFNKPFIVTLCEKTVPYKISRSFWIPCSAKFISLCSNPSNDGKVQIFEIQKGQIEQFHEESMKKSFNCGTLKASSVKNRHLATGDCSGNLNIWDLQHSFEPVYAVQAHRELIHSIDGVAGDCAGCGAPEIVTGSRDGYVKVWDPRQKDKPVAIMESVDDVKRECWSVAFGNSYNSQERVVCAGFDNGDIKMFDLRNMSLRWETNLPNGICSLEFDRQTIKMNKLLATCLEGGVSVFETRNREEDIPCVSKKIDNSTVWCGKHLPQNREIFTTCHGSGSIHLWKYNYCDEITGERKGSIEELRQSHVGEQGINSFDWSSDKIGLAVCSSFDQVIRLLYITQLNIQ</sequence>
<name>A0AAN9TTE5_9HEMI</name>
<dbReference type="Gene3D" id="2.130.10.10">
    <property type="entry name" value="YVTN repeat-like/Quinoprotein amine dehydrogenase"/>
    <property type="match status" value="1"/>
</dbReference>
<evidence type="ECO:0000256" key="1">
    <source>
        <dbReference type="ARBA" id="ARBA00022574"/>
    </source>
</evidence>
<dbReference type="SMART" id="SM00320">
    <property type="entry name" value="WD40"/>
    <property type="match status" value="5"/>
</dbReference>
<dbReference type="InterPro" id="IPR015943">
    <property type="entry name" value="WD40/YVTN_repeat-like_dom_sf"/>
</dbReference>
<dbReference type="SUPFAM" id="SSF50978">
    <property type="entry name" value="WD40 repeat-like"/>
    <property type="match status" value="1"/>
</dbReference>
<dbReference type="EMBL" id="JBBCAQ010000006">
    <property type="protein sequence ID" value="KAK7603791.1"/>
    <property type="molecule type" value="Genomic_DNA"/>
</dbReference>
<keyword evidence="2" id="KW-0677">Repeat</keyword>
<dbReference type="Pfam" id="PF00400">
    <property type="entry name" value="WD40"/>
    <property type="match status" value="1"/>
</dbReference>
<protein>
    <submittedName>
        <fullName evidence="4">Uncharacterized protein</fullName>
    </submittedName>
</protein>
<dbReference type="InterPro" id="IPR001680">
    <property type="entry name" value="WD40_rpt"/>
</dbReference>
<dbReference type="PROSITE" id="PS50082">
    <property type="entry name" value="WD_REPEATS_2"/>
    <property type="match status" value="1"/>
</dbReference>
<keyword evidence="5" id="KW-1185">Reference proteome</keyword>
<evidence type="ECO:0000313" key="4">
    <source>
        <dbReference type="EMBL" id="KAK7603791.1"/>
    </source>
</evidence>
<comment type="caution">
    <text evidence="4">The sequence shown here is derived from an EMBL/GenBank/DDBJ whole genome shotgun (WGS) entry which is preliminary data.</text>
</comment>
<keyword evidence="1 3" id="KW-0853">WD repeat</keyword>